<accession>A0ABC8K7B3</accession>
<organism evidence="1 2">
    <name type="scientific">Eruca vesicaria subsp. sativa</name>
    <name type="common">Garden rocket</name>
    <name type="synonym">Eruca sativa</name>
    <dbReference type="NCBI Taxonomy" id="29727"/>
    <lineage>
        <taxon>Eukaryota</taxon>
        <taxon>Viridiplantae</taxon>
        <taxon>Streptophyta</taxon>
        <taxon>Embryophyta</taxon>
        <taxon>Tracheophyta</taxon>
        <taxon>Spermatophyta</taxon>
        <taxon>Magnoliopsida</taxon>
        <taxon>eudicotyledons</taxon>
        <taxon>Gunneridae</taxon>
        <taxon>Pentapetalae</taxon>
        <taxon>rosids</taxon>
        <taxon>malvids</taxon>
        <taxon>Brassicales</taxon>
        <taxon>Brassicaceae</taxon>
        <taxon>Brassiceae</taxon>
        <taxon>Eruca</taxon>
    </lineage>
</organism>
<comment type="caution">
    <text evidence="1">The sequence shown here is derived from an EMBL/GenBank/DDBJ whole genome shotgun (WGS) entry which is preliminary data.</text>
</comment>
<protein>
    <submittedName>
        <fullName evidence="1">Uncharacterized protein</fullName>
    </submittedName>
</protein>
<gene>
    <name evidence="1" type="ORF">ERUC_LOCUS17118</name>
</gene>
<evidence type="ECO:0000313" key="1">
    <source>
        <dbReference type="EMBL" id="CAH8347343.1"/>
    </source>
</evidence>
<evidence type="ECO:0000313" key="2">
    <source>
        <dbReference type="Proteomes" id="UP001642260"/>
    </source>
</evidence>
<reference evidence="1 2" key="1">
    <citation type="submission" date="2022-03" db="EMBL/GenBank/DDBJ databases">
        <authorList>
            <person name="Macdonald S."/>
            <person name="Ahmed S."/>
            <person name="Newling K."/>
        </authorList>
    </citation>
    <scope>NUCLEOTIDE SEQUENCE [LARGE SCALE GENOMIC DNA]</scope>
</reference>
<name>A0ABC8K7B3_ERUVS</name>
<proteinExistence type="predicted"/>
<dbReference type="AlphaFoldDB" id="A0ABC8K7B3"/>
<keyword evidence="2" id="KW-1185">Reference proteome</keyword>
<sequence length="133" mass="15536">MEMRFEYLEKKFSGRIPIKPEEESSRLVKLMGSRRREDEFKTKKFSESLRTVRASRGVKALKETIPERPLPERLISETLPARQVMPENWQGDFLGVQVERMLFGSSWIIALKERSDSASVLIEDWSEEEDGET</sequence>
<dbReference type="EMBL" id="CAKOAT010156267">
    <property type="protein sequence ID" value="CAH8347343.1"/>
    <property type="molecule type" value="Genomic_DNA"/>
</dbReference>
<dbReference type="Proteomes" id="UP001642260">
    <property type="component" value="Unassembled WGS sequence"/>
</dbReference>